<comment type="caution">
    <text evidence="3">The sequence shown here is derived from an EMBL/GenBank/DDBJ whole genome shotgun (WGS) entry which is preliminary data.</text>
</comment>
<dbReference type="EMBL" id="JELY01001730">
    <property type="protein sequence ID" value="KYF54779.1"/>
    <property type="molecule type" value="Genomic_DNA"/>
</dbReference>
<dbReference type="AlphaFoldDB" id="A0A150PGI9"/>
<feature type="compositionally biased region" description="Low complexity" evidence="1">
    <location>
        <begin position="33"/>
        <end position="50"/>
    </location>
</feature>
<protein>
    <submittedName>
        <fullName evidence="3">Uncharacterized protein</fullName>
    </submittedName>
</protein>
<dbReference type="Proteomes" id="UP000075420">
    <property type="component" value="Unassembled WGS sequence"/>
</dbReference>
<feature type="transmembrane region" description="Helical" evidence="2">
    <location>
        <begin position="6"/>
        <end position="27"/>
    </location>
</feature>
<feature type="non-terminal residue" evidence="3">
    <location>
        <position position="1"/>
    </location>
</feature>
<sequence>AHRCAVAADVALLVAGLSGITALYLYLSPRVPAAHPRASRPASADRATSPTLERGDGLPSRGARAAEAAMAVSLSLGADGARLEVRF</sequence>
<organism evidence="3 4">
    <name type="scientific">Sorangium cellulosum</name>
    <name type="common">Polyangium cellulosum</name>
    <dbReference type="NCBI Taxonomy" id="56"/>
    <lineage>
        <taxon>Bacteria</taxon>
        <taxon>Pseudomonadati</taxon>
        <taxon>Myxococcota</taxon>
        <taxon>Polyangia</taxon>
        <taxon>Polyangiales</taxon>
        <taxon>Polyangiaceae</taxon>
        <taxon>Sorangium</taxon>
    </lineage>
</organism>
<gene>
    <name evidence="3" type="ORF">BE08_02540</name>
</gene>
<reference evidence="3 4" key="1">
    <citation type="submission" date="2014-02" db="EMBL/GenBank/DDBJ databases">
        <title>The small core and large imbalanced accessory genome model reveals a collaborative survival strategy of Sorangium cellulosum strains in nature.</title>
        <authorList>
            <person name="Han K."/>
            <person name="Peng R."/>
            <person name="Blom J."/>
            <person name="Li Y.-Z."/>
        </authorList>
    </citation>
    <scope>NUCLEOTIDE SEQUENCE [LARGE SCALE GENOMIC DNA]</scope>
    <source>
        <strain evidence="3 4">So0157-25</strain>
    </source>
</reference>
<name>A0A150PGI9_SORCE</name>
<evidence type="ECO:0000256" key="2">
    <source>
        <dbReference type="SAM" id="Phobius"/>
    </source>
</evidence>
<accession>A0A150PGI9</accession>
<proteinExistence type="predicted"/>
<keyword evidence="2" id="KW-1133">Transmembrane helix</keyword>
<keyword evidence="2" id="KW-0812">Transmembrane</keyword>
<evidence type="ECO:0000256" key="1">
    <source>
        <dbReference type="SAM" id="MobiDB-lite"/>
    </source>
</evidence>
<evidence type="ECO:0000313" key="3">
    <source>
        <dbReference type="EMBL" id="KYF54779.1"/>
    </source>
</evidence>
<keyword evidence="2" id="KW-0472">Membrane</keyword>
<evidence type="ECO:0000313" key="4">
    <source>
        <dbReference type="Proteomes" id="UP000075420"/>
    </source>
</evidence>
<feature type="region of interest" description="Disordered" evidence="1">
    <location>
        <begin position="33"/>
        <end position="60"/>
    </location>
</feature>